<accession>A0ACC7MDN7</accession>
<keyword evidence="2" id="KW-1185">Reference proteome</keyword>
<proteinExistence type="predicted"/>
<comment type="caution">
    <text evidence="1">The sequence shown here is derived from an EMBL/GenBank/DDBJ whole genome shotgun (WGS) entry which is preliminary data.</text>
</comment>
<reference evidence="1" key="1">
    <citation type="submission" date="2024-11" db="EMBL/GenBank/DDBJ databases">
        <title>Description of Massilia orientalis sp. nov., isolated from rhizosphere soil of Ageratina adenophora.</title>
        <authorList>
            <person name="Wang Y."/>
        </authorList>
    </citation>
    <scope>NUCLEOTIDE SEQUENCE</scope>
    <source>
        <strain evidence="1">YIM B02787</strain>
    </source>
</reference>
<protein>
    <submittedName>
        <fullName evidence="1">Sulfite exporter TauE/SafE family protein</fullName>
    </submittedName>
</protein>
<name>A0ACC7MDN7_9BURK</name>
<dbReference type="Proteomes" id="UP001168096">
    <property type="component" value="Unassembled WGS sequence"/>
</dbReference>
<organism evidence="1 2">
    <name type="scientific">Massilia orientalis</name>
    <dbReference type="NCBI Taxonomy" id="3050128"/>
    <lineage>
        <taxon>Bacteria</taxon>
        <taxon>Pseudomonadati</taxon>
        <taxon>Pseudomonadota</taxon>
        <taxon>Betaproteobacteria</taxon>
        <taxon>Burkholderiales</taxon>
        <taxon>Oxalobacteraceae</taxon>
        <taxon>Telluria group</taxon>
        <taxon>Massilia</taxon>
    </lineage>
</organism>
<evidence type="ECO:0000313" key="2">
    <source>
        <dbReference type="Proteomes" id="UP001168096"/>
    </source>
</evidence>
<gene>
    <name evidence="1" type="ORF">QPK29_020030</name>
</gene>
<evidence type="ECO:0000313" key="1">
    <source>
        <dbReference type="EMBL" id="MFJ1470007.1"/>
    </source>
</evidence>
<dbReference type="EMBL" id="JASNRB020000012">
    <property type="protein sequence ID" value="MFJ1470007.1"/>
    <property type="molecule type" value="Genomic_DNA"/>
</dbReference>
<sequence>MHNLLLAAFNFGLGALLGAAGGLLGIGGGLIAIPVLGYLYGMDQHLAQGTALVMIVPNVLIGFLRYHQKHRIDLRSAAAMVVFATASSYVAARLAAGISSGGLHTAFAVFLVVLALYFGWPKRSSVAHDDVHASPPQRIPRAAFPLLGIASGGMSGIFTVGGGLVVVPALVSLFGMQQTRAQGMALALVVPSALVALFAYSQGGHVSWAIGLPMALGGVLSVSWGVALAHTLPAARLRVLFCLVLLGTAGGMLLAPHGSIQKKGLMTARLF</sequence>